<keyword evidence="4" id="KW-0456">Lyase</keyword>
<evidence type="ECO:0000256" key="4">
    <source>
        <dbReference type="ARBA" id="ARBA00023239"/>
    </source>
</evidence>
<dbReference type="Proteomes" id="UP000064939">
    <property type="component" value="Chromosome"/>
</dbReference>
<dbReference type="Gene3D" id="3.90.1590.10">
    <property type="entry name" value="glutathione-dependent formaldehyde- activating enzyme (gfa)"/>
    <property type="match status" value="1"/>
</dbReference>
<dbReference type="PROSITE" id="PS51891">
    <property type="entry name" value="CENP_V_GFA"/>
    <property type="match status" value="1"/>
</dbReference>
<evidence type="ECO:0000259" key="5">
    <source>
        <dbReference type="PROSITE" id="PS51891"/>
    </source>
</evidence>
<dbReference type="OrthoDB" id="7765631at2"/>
<dbReference type="KEGG" id="aei:AOY20_02090"/>
<evidence type="ECO:0000313" key="7">
    <source>
        <dbReference type="Proteomes" id="UP000064939"/>
    </source>
</evidence>
<feature type="domain" description="CENP-V/GFA" evidence="5">
    <location>
        <begin position="6"/>
        <end position="122"/>
    </location>
</feature>
<evidence type="ECO:0000256" key="1">
    <source>
        <dbReference type="ARBA" id="ARBA00005495"/>
    </source>
</evidence>
<sequence length="136" mass="15285">MAEHQYTGSCLCGEIQYQIDGEIGMIVQCHCQKCRKANGTAFATNAPIAKSAFKFTKGEKFLKQYQSSESTVRYFCGNCGSPILSTKAATPEFYRLRIGTLDTPLEHKPTQHLFVTSKAEWDVIYDDLPQFEGFPK</sequence>
<proteinExistence type="inferred from homology"/>
<dbReference type="EMBL" id="CP012808">
    <property type="protein sequence ID" value="ALH94428.1"/>
    <property type="molecule type" value="Genomic_DNA"/>
</dbReference>
<dbReference type="STRING" id="1324350.AOY20_02090"/>
<name>A0A0N9V5C3_9GAMM</name>
<protein>
    <submittedName>
        <fullName evidence="6">Aldehyde-activating protein</fullName>
    </submittedName>
</protein>
<dbReference type="SUPFAM" id="SSF51316">
    <property type="entry name" value="Mss4-like"/>
    <property type="match status" value="1"/>
</dbReference>
<dbReference type="Pfam" id="PF04828">
    <property type="entry name" value="GFA"/>
    <property type="match status" value="1"/>
</dbReference>
<dbReference type="GO" id="GO:0046872">
    <property type="term" value="F:metal ion binding"/>
    <property type="evidence" value="ECO:0007669"/>
    <property type="project" value="UniProtKB-KW"/>
</dbReference>
<dbReference type="InterPro" id="IPR011057">
    <property type="entry name" value="Mss4-like_sf"/>
</dbReference>
<comment type="similarity">
    <text evidence="1">Belongs to the Gfa family.</text>
</comment>
<dbReference type="PANTHER" id="PTHR33337">
    <property type="entry name" value="GFA DOMAIN-CONTAINING PROTEIN"/>
    <property type="match status" value="1"/>
</dbReference>
<evidence type="ECO:0000256" key="3">
    <source>
        <dbReference type="ARBA" id="ARBA00022833"/>
    </source>
</evidence>
<dbReference type="GO" id="GO:0016846">
    <property type="term" value="F:carbon-sulfur lyase activity"/>
    <property type="evidence" value="ECO:0007669"/>
    <property type="project" value="InterPro"/>
</dbReference>
<evidence type="ECO:0000256" key="2">
    <source>
        <dbReference type="ARBA" id="ARBA00022723"/>
    </source>
</evidence>
<accession>A0A0N9V5C3</accession>
<keyword evidence="7" id="KW-1185">Reference proteome</keyword>
<organism evidence="6 7">
    <name type="scientific">Acinetobacter equi</name>
    <dbReference type="NCBI Taxonomy" id="1324350"/>
    <lineage>
        <taxon>Bacteria</taxon>
        <taxon>Pseudomonadati</taxon>
        <taxon>Pseudomonadota</taxon>
        <taxon>Gammaproteobacteria</taxon>
        <taxon>Moraxellales</taxon>
        <taxon>Moraxellaceae</taxon>
        <taxon>Acinetobacter</taxon>
    </lineage>
</organism>
<dbReference type="PANTHER" id="PTHR33337:SF40">
    <property type="entry name" value="CENP-V_GFA DOMAIN-CONTAINING PROTEIN-RELATED"/>
    <property type="match status" value="1"/>
</dbReference>
<dbReference type="RefSeq" id="WP_054580341.1">
    <property type="nucleotide sequence ID" value="NZ_CP012808.1"/>
</dbReference>
<keyword evidence="3" id="KW-0862">Zinc</keyword>
<reference evidence="6 7" key="1">
    <citation type="journal article" date="2015" name="Int. J. Syst. Evol. Microbiol.">
        <title>Acinetobacter equi sp. nov. isolated from horse faeces.</title>
        <authorList>
            <person name="Poppel M.T."/>
            <person name="Skiebe E."/>
            <person name="Laue M."/>
            <person name="Bergmann H."/>
            <person name="Ebersberger I."/>
            <person name="Garn T."/>
            <person name="Fruth A."/>
            <person name="Baumgardt S."/>
            <person name="Busse H.J."/>
            <person name="Wilharm G."/>
        </authorList>
    </citation>
    <scope>NUCLEOTIDE SEQUENCE [LARGE SCALE GENOMIC DNA]</scope>
    <source>
        <strain evidence="6 7">114</strain>
    </source>
</reference>
<keyword evidence="2" id="KW-0479">Metal-binding</keyword>
<dbReference type="AlphaFoldDB" id="A0A0N9V5C3"/>
<evidence type="ECO:0000313" key="6">
    <source>
        <dbReference type="EMBL" id="ALH94428.1"/>
    </source>
</evidence>
<dbReference type="InterPro" id="IPR006913">
    <property type="entry name" value="CENP-V/GFA"/>
</dbReference>
<gene>
    <name evidence="6" type="ORF">AOY20_02090</name>
</gene>